<keyword evidence="3 14" id="KW-0645">Protease</keyword>
<dbReference type="GO" id="GO:0006508">
    <property type="term" value="P:proteolysis"/>
    <property type="evidence" value="ECO:0007669"/>
    <property type="project" value="UniProtKB-KW"/>
</dbReference>
<evidence type="ECO:0000256" key="3">
    <source>
        <dbReference type="ARBA" id="ARBA00022670"/>
    </source>
</evidence>
<evidence type="ECO:0000313" key="15">
    <source>
        <dbReference type="Proteomes" id="UP000198282"/>
    </source>
</evidence>
<evidence type="ECO:0000256" key="9">
    <source>
        <dbReference type="ARBA" id="ARBA00023049"/>
    </source>
</evidence>
<evidence type="ECO:0000256" key="11">
    <source>
        <dbReference type="SAM" id="MobiDB-lite"/>
    </source>
</evidence>
<evidence type="ECO:0000256" key="5">
    <source>
        <dbReference type="ARBA" id="ARBA00022723"/>
    </source>
</evidence>
<feature type="transmembrane region" description="Helical" evidence="12">
    <location>
        <begin position="430"/>
        <end position="448"/>
    </location>
</feature>
<feature type="transmembrane region" description="Helical" evidence="12">
    <location>
        <begin position="55"/>
        <end position="78"/>
    </location>
</feature>
<dbReference type="InterPro" id="IPR050083">
    <property type="entry name" value="HtpX_protease"/>
</dbReference>
<dbReference type="PANTHER" id="PTHR43221:SF2">
    <property type="entry name" value="PROTEASE HTPX HOMOLOG"/>
    <property type="match status" value="1"/>
</dbReference>
<keyword evidence="10 12" id="KW-0472">Membrane</keyword>
<evidence type="ECO:0000256" key="7">
    <source>
        <dbReference type="ARBA" id="ARBA00022833"/>
    </source>
</evidence>
<feature type="compositionally biased region" description="Basic and acidic residues" evidence="11">
    <location>
        <begin position="8"/>
        <end position="22"/>
    </location>
</feature>
<name>A0A239MK37_9ACTN</name>
<feature type="transmembrane region" description="Helical" evidence="12">
    <location>
        <begin position="468"/>
        <end position="496"/>
    </location>
</feature>
<keyword evidence="2" id="KW-1003">Cell membrane</keyword>
<feature type="transmembrane region" description="Helical" evidence="12">
    <location>
        <begin position="639"/>
        <end position="665"/>
    </location>
</feature>
<feature type="transmembrane region" description="Helical" evidence="12">
    <location>
        <begin position="599"/>
        <end position="619"/>
    </location>
</feature>
<keyword evidence="9" id="KW-0482">Metalloprotease</keyword>
<dbReference type="AlphaFoldDB" id="A0A239MK37"/>
<dbReference type="GO" id="GO:0004222">
    <property type="term" value="F:metalloendopeptidase activity"/>
    <property type="evidence" value="ECO:0007669"/>
    <property type="project" value="InterPro"/>
</dbReference>
<evidence type="ECO:0000256" key="2">
    <source>
        <dbReference type="ARBA" id="ARBA00022475"/>
    </source>
</evidence>
<keyword evidence="8 12" id="KW-1133">Transmembrane helix</keyword>
<evidence type="ECO:0000256" key="10">
    <source>
        <dbReference type="ARBA" id="ARBA00023136"/>
    </source>
</evidence>
<feature type="transmembrane region" description="Helical" evidence="12">
    <location>
        <begin position="727"/>
        <end position="746"/>
    </location>
</feature>
<evidence type="ECO:0000313" key="14">
    <source>
        <dbReference type="EMBL" id="SNT43031.1"/>
    </source>
</evidence>
<keyword evidence="4 12" id="KW-0812">Transmembrane</keyword>
<dbReference type="CDD" id="cd07329">
    <property type="entry name" value="M56_like"/>
    <property type="match status" value="1"/>
</dbReference>
<feature type="transmembrane region" description="Helical" evidence="12">
    <location>
        <begin position="672"/>
        <end position="691"/>
    </location>
</feature>
<dbReference type="Pfam" id="PF01435">
    <property type="entry name" value="Peptidase_M48"/>
    <property type="match status" value="1"/>
</dbReference>
<sequence>MATLGGPPRDEPAPADEHEDGRLAPVEPGAGILPAATPPPRLDPFALPAATTARFLLMIVVAVTSSIHLYVALFSWFVDATNSVNAAPYGCALTTQATAGRIPDRDLVTAYIGCVQGVTARNGFVLIGMVLVLVAVAVAIYLVHPRLVMLSRPRPLAQLAVDEGMAAVVRRVEEAVRAVAPKAEVYVATLRATASGRTFGRFPRYRIILDLGLLREADTDPGRLDAVLAHELAHLRNRDVGLTTFAFAIWWAYVLVVALPTLVVTVIEPIRFANLSWRLAIMLALLWLARTSVLRTREYYADLRSGSTPESERLLLSALHPRRPDAGKRRWGLLSYHPGDDERVSVLGGAPRLFRIGVAEPAAAGMLVGLGYSPCVYLVTMIWGADSTSFNAHRLVVGLVFGALATGAVAGTAWRAGLLARATHTRPPSTLLAALALTAGVLGGQLVAPPLTTSGSWASILGANPAVAIALAILLAVLFQLMLRWALLCATVWLPLARRVRSAALIGSIQSALIFGSWLSFWFGVIELMTDGAPTWNLLWVSLFSTTLNPTLQLCVLLACAFPLAGWAARRGLPPRPPSDIWRDAPPSRLAAPRVPLPAVNITALTIVLVYAAGTIPFYGRLYAALGRVPFSGTVTPAVMIGVFTPVFVAGLAVAVLGAFCFGLISGGRGNTSSAVAGAGLLMLLAVFGIVPLAFTHLSAAACGAEGMWSCLALLPGHLGLSRSGPIFTIGFAVLILAGTAAAWAGSALRSGTQALSTGPTGSLSPWGSEPQDDVTRRPVSALLALVPTTLAAALFGYLAIAAVAGAQGERVAVDRAAVIRELNAAPKGPLLPVQACVAAGSVTAELALSDAFGSGMVIGMARGAGYAMATRDPIAQAMGREGAAALLAGDLARAVDANNALRNICMVSGVVSAR</sequence>
<proteinExistence type="predicted"/>
<feature type="domain" description="Peptidase M48" evidence="13">
    <location>
        <begin position="192"/>
        <end position="347"/>
    </location>
</feature>
<evidence type="ECO:0000256" key="8">
    <source>
        <dbReference type="ARBA" id="ARBA00022989"/>
    </source>
</evidence>
<dbReference type="PANTHER" id="PTHR43221">
    <property type="entry name" value="PROTEASE HTPX"/>
    <property type="match status" value="1"/>
</dbReference>
<keyword evidence="15" id="KW-1185">Reference proteome</keyword>
<dbReference type="EMBL" id="FZOD01000042">
    <property type="protein sequence ID" value="SNT43031.1"/>
    <property type="molecule type" value="Genomic_DNA"/>
</dbReference>
<feature type="transmembrane region" description="Helical" evidence="12">
    <location>
        <begin position="275"/>
        <end position="294"/>
    </location>
</feature>
<comment type="cofactor">
    <cofactor evidence="1">
        <name>Zn(2+)</name>
        <dbReference type="ChEBI" id="CHEBI:29105"/>
    </cofactor>
</comment>
<evidence type="ECO:0000256" key="1">
    <source>
        <dbReference type="ARBA" id="ARBA00001947"/>
    </source>
</evidence>
<evidence type="ECO:0000256" key="4">
    <source>
        <dbReference type="ARBA" id="ARBA00022692"/>
    </source>
</evidence>
<dbReference type="GO" id="GO:0046872">
    <property type="term" value="F:metal ion binding"/>
    <property type="evidence" value="ECO:0007669"/>
    <property type="project" value="UniProtKB-KW"/>
</dbReference>
<dbReference type="OrthoDB" id="4889053at2"/>
<accession>A0A239MK37</accession>
<dbReference type="Proteomes" id="UP000198282">
    <property type="component" value="Unassembled WGS sequence"/>
</dbReference>
<feature type="transmembrane region" description="Helical" evidence="12">
    <location>
        <begin position="538"/>
        <end position="567"/>
    </location>
</feature>
<feature type="transmembrane region" description="Helical" evidence="12">
    <location>
        <begin position="362"/>
        <end position="383"/>
    </location>
</feature>
<keyword evidence="6" id="KW-0378">Hydrolase</keyword>
<keyword evidence="7" id="KW-0862">Zinc</keyword>
<feature type="transmembrane region" description="Helical" evidence="12">
    <location>
        <begin position="780"/>
        <end position="801"/>
    </location>
</feature>
<evidence type="ECO:0000256" key="12">
    <source>
        <dbReference type="SAM" id="Phobius"/>
    </source>
</evidence>
<evidence type="ECO:0000259" key="13">
    <source>
        <dbReference type="Pfam" id="PF01435"/>
    </source>
</evidence>
<feature type="transmembrane region" description="Helical" evidence="12">
    <location>
        <begin position="240"/>
        <end position="263"/>
    </location>
</feature>
<keyword evidence="5" id="KW-0479">Metal-binding</keyword>
<feature type="transmembrane region" description="Helical" evidence="12">
    <location>
        <begin position="503"/>
        <end position="526"/>
    </location>
</feature>
<dbReference type="Gene3D" id="3.30.2010.10">
    <property type="entry name" value="Metalloproteases ('zincins'), catalytic domain"/>
    <property type="match status" value="1"/>
</dbReference>
<organism evidence="14 15">
    <name type="scientific">Streptosporangium subroseum</name>
    <dbReference type="NCBI Taxonomy" id="106412"/>
    <lineage>
        <taxon>Bacteria</taxon>
        <taxon>Bacillati</taxon>
        <taxon>Actinomycetota</taxon>
        <taxon>Actinomycetes</taxon>
        <taxon>Streptosporangiales</taxon>
        <taxon>Streptosporangiaceae</taxon>
        <taxon>Streptosporangium</taxon>
    </lineage>
</organism>
<reference evidence="14 15" key="1">
    <citation type="submission" date="2017-06" db="EMBL/GenBank/DDBJ databases">
        <authorList>
            <person name="Kim H.J."/>
            <person name="Triplett B.A."/>
        </authorList>
    </citation>
    <scope>NUCLEOTIDE SEQUENCE [LARGE SCALE GENOMIC DNA]</scope>
    <source>
        <strain evidence="14 15">CGMCC 4.2132</strain>
    </source>
</reference>
<gene>
    <name evidence="14" type="ORF">SAMN05216276_104258</name>
</gene>
<dbReference type="RefSeq" id="WP_089211075.1">
    <property type="nucleotide sequence ID" value="NZ_FZOD01000042.1"/>
</dbReference>
<protein>
    <submittedName>
        <fullName evidence="14">Zn-dependent protease with chaperone function</fullName>
    </submittedName>
</protein>
<feature type="transmembrane region" description="Helical" evidence="12">
    <location>
        <begin position="124"/>
        <end position="144"/>
    </location>
</feature>
<evidence type="ECO:0000256" key="6">
    <source>
        <dbReference type="ARBA" id="ARBA00022801"/>
    </source>
</evidence>
<dbReference type="InterPro" id="IPR001915">
    <property type="entry name" value="Peptidase_M48"/>
</dbReference>
<feature type="transmembrane region" description="Helical" evidence="12">
    <location>
        <begin position="395"/>
        <end position="418"/>
    </location>
</feature>
<feature type="region of interest" description="Disordered" evidence="11">
    <location>
        <begin position="1"/>
        <end position="30"/>
    </location>
</feature>